<reference evidence="8" key="1">
    <citation type="journal article" date="2019" name="Int. J. Syst. Evol. Microbiol.">
        <title>The Global Catalogue of Microorganisms (GCM) 10K type strain sequencing project: providing services to taxonomists for standard genome sequencing and annotation.</title>
        <authorList>
            <consortium name="The Broad Institute Genomics Platform"/>
            <consortium name="The Broad Institute Genome Sequencing Center for Infectious Disease"/>
            <person name="Wu L."/>
            <person name="Ma J."/>
        </authorList>
    </citation>
    <scope>NUCLEOTIDE SEQUENCE [LARGE SCALE GENOMIC DNA]</scope>
    <source>
        <strain evidence="8">KCTC 52366</strain>
    </source>
</reference>
<feature type="transmembrane region" description="Helical" evidence="6">
    <location>
        <begin position="325"/>
        <end position="345"/>
    </location>
</feature>
<sequence>MTRLLTQRALRTIVAFLVLIESIFIADIFTSTLEQVLREGGRAIDLLTILLLKSPEIVDFALPLVLFLGLYLAITRARDANELVICAAAAEPWTRIPRLAMYFGGAGFALSFLFSGLITPMASYAERLSLYDMRARTLIAELSNPADVRRVREVNGRTFIASPSDDPDAQYGDLFVYRPGPDGSWIVAQATDWEIAGPDEARDYVVRLQEFREIRGRSGTAPTTGATAGVPGLDFARINVRSMEMAFSADDVIETVDESPRATERALFQTDGPLWGEPIPRSDGSLMTRPTRRFGEMLARAILCPVAAAMAVAAAAFSGTRRGRWLALPGGLLLVLAGDVGSRAILGDAVVLGYVRFWPAAIAIVAMGLAPALGYAWLRAEQIVVPARGRA</sequence>
<keyword evidence="2" id="KW-1003">Cell membrane</keyword>
<evidence type="ECO:0000256" key="4">
    <source>
        <dbReference type="ARBA" id="ARBA00022989"/>
    </source>
</evidence>
<keyword evidence="8" id="KW-1185">Reference proteome</keyword>
<feature type="transmembrane region" description="Helical" evidence="6">
    <location>
        <begin position="297"/>
        <end position="318"/>
    </location>
</feature>
<evidence type="ECO:0000256" key="5">
    <source>
        <dbReference type="ARBA" id="ARBA00023136"/>
    </source>
</evidence>
<dbReference type="PANTHER" id="PTHR33529:SF2">
    <property type="entry name" value="LIPOPOLYSACCHARIDE EXPORT SYSTEM PERMEASE PROTEIN LPTG"/>
    <property type="match status" value="1"/>
</dbReference>
<accession>A0ABV7GU02</accession>
<dbReference type="InterPro" id="IPR005495">
    <property type="entry name" value="LptG/LptF_permease"/>
</dbReference>
<evidence type="ECO:0000256" key="2">
    <source>
        <dbReference type="ARBA" id="ARBA00022475"/>
    </source>
</evidence>
<dbReference type="PANTHER" id="PTHR33529">
    <property type="entry name" value="SLR0882 PROTEIN-RELATED"/>
    <property type="match status" value="1"/>
</dbReference>
<organism evidence="7 8">
    <name type="scientific">Psychromarinibacter halotolerans</name>
    <dbReference type="NCBI Taxonomy" id="1775175"/>
    <lineage>
        <taxon>Bacteria</taxon>
        <taxon>Pseudomonadati</taxon>
        <taxon>Pseudomonadota</taxon>
        <taxon>Alphaproteobacteria</taxon>
        <taxon>Rhodobacterales</taxon>
        <taxon>Paracoccaceae</taxon>
        <taxon>Psychromarinibacter</taxon>
    </lineage>
</organism>
<evidence type="ECO:0000313" key="8">
    <source>
        <dbReference type="Proteomes" id="UP001595632"/>
    </source>
</evidence>
<comment type="subcellular location">
    <subcellularLocation>
        <location evidence="1">Cell membrane</location>
        <topology evidence="1">Multi-pass membrane protein</topology>
    </subcellularLocation>
</comment>
<protein>
    <submittedName>
        <fullName evidence="7">LptF/LptG family permease</fullName>
    </submittedName>
</protein>
<dbReference type="EMBL" id="JBHRTB010000010">
    <property type="protein sequence ID" value="MFC3143680.1"/>
    <property type="molecule type" value="Genomic_DNA"/>
</dbReference>
<comment type="caution">
    <text evidence="7">The sequence shown here is derived from an EMBL/GenBank/DDBJ whole genome shotgun (WGS) entry which is preliminary data.</text>
</comment>
<evidence type="ECO:0000313" key="7">
    <source>
        <dbReference type="EMBL" id="MFC3143680.1"/>
    </source>
</evidence>
<keyword evidence="4 6" id="KW-1133">Transmembrane helix</keyword>
<feature type="transmembrane region" description="Helical" evidence="6">
    <location>
        <begin position="12"/>
        <end position="37"/>
    </location>
</feature>
<gene>
    <name evidence="7" type="ORF">ACFOGP_13240</name>
</gene>
<proteinExistence type="predicted"/>
<name>A0ABV7GU02_9RHOB</name>
<evidence type="ECO:0000256" key="1">
    <source>
        <dbReference type="ARBA" id="ARBA00004651"/>
    </source>
</evidence>
<evidence type="ECO:0000256" key="3">
    <source>
        <dbReference type="ARBA" id="ARBA00022692"/>
    </source>
</evidence>
<feature type="transmembrane region" description="Helical" evidence="6">
    <location>
        <begin position="99"/>
        <end position="118"/>
    </location>
</feature>
<dbReference type="RefSeq" id="WP_275630957.1">
    <property type="nucleotide sequence ID" value="NZ_JARGYD010000001.1"/>
</dbReference>
<feature type="transmembrane region" description="Helical" evidence="6">
    <location>
        <begin position="57"/>
        <end position="74"/>
    </location>
</feature>
<dbReference type="Pfam" id="PF03739">
    <property type="entry name" value="LptF_LptG"/>
    <property type="match status" value="1"/>
</dbReference>
<evidence type="ECO:0000256" key="6">
    <source>
        <dbReference type="SAM" id="Phobius"/>
    </source>
</evidence>
<dbReference type="Proteomes" id="UP001595632">
    <property type="component" value="Unassembled WGS sequence"/>
</dbReference>
<keyword evidence="5 6" id="KW-0472">Membrane</keyword>
<feature type="transmembrane region" description="Helical" evidence="6">
    <location>
        <begin position="357"/>
        <end position="378"/>
    </location>
</feature>
<keyword evidence="3 6" id="KW-0812">Transmembrane</keyword>